<dbReference type="EMBL" id="UETB01000003">
    <property type="protein sequence ID" value="SSA39963.1"/>
    <property type="molecule type" value="Genomic_DNA"/>
</dbReference>
<dbReference type="Proteomes" id="UP000250222">
    <property type="component" value="Unassembled WGS sequence"/>
</dbReference>
<evidence type="ECO:0000256" key="8">
    <source>
        <dbReference type="SAM" id="MobiDB-lite"/>
    </source>
</evidence>
<proteinExistence type="predicted"/>
<evidence type="ECO:0000313" key="9">
    <source>
        <dbReference type="EMBL" id="SSA39963.1"/>
    </source>
</evidence>
<evidence type="ECO:0000256" key="3">
    <source>
        <dbReference type="ARBA" id="ARBA00022692"/>
    </source>
</evidence>
<keyword evidence="7" id="KW-0472">Membrane</keyword>
<reference evidence="9 10" key="1">
    <citation type="submission" date="2016-10" db="EMBL/GenBank/DDBJ databases">
        <authorList>
            <person name="Cai Z."/>
        </authorList>
    </citation>
    <scope>NUCLEOTIDE SEQUENCE [LARGE SCALE GENOMIC DNA]</scope>
    <source>
        <strain evidence="9 10">CGMCC 1.10826</strain>
    </source>
</reference>
<evidence type="ECO:0000256" key="4">
    <source>
        <dbReference type="ARBA" id="ARBA00022927"/>
    </source>
</evidence>
<gene>
    <name evidence="9" type="ORF">SAMN05216184_103145</name>
</gene>
<dbReference type="Gene3D" id="1.20.5.3310">
    <property type="match status" value="1"/>
</dbReference>
<evidence type="ECO:0000256" key="5">
    <source>
        <dbReference type="ARBA" id="ARBA00022989"/>
    </source>
</evidence>
<evidence type="ECO:0000256" key="1">
    <source>
        <dbReference type="ARBA" id="ARBA00004167"/>
    </source>
</evidence>
<keyword evidence="10" id="KW-1185">Reference proteome</keyword>
<keyword evidence="2" id="KW-0813">Transport</keyword>
<dbReference type="InterPro" id="IPR003369">
    <property type="entry name" value="TatA/B/E"/>
</dbReference>
<keyword evidence="6" id="KW-0811">Translocation</keyword>
<evidence type="ECO:0000256" key="2">
    <source>
        <dbReference type="ARBA" id="ARBA00022448"/>
    </source>
</evidence>
<keyword evidence="3" id="KW-0812">Transmembrane</keyword>
<protein>
    <submittedName>
        <fullName evidence="9">Sec-independent protein translocase protein TatB</fullName>
    </submittedName>
</protein>
<keyword evidence="5" id="KW-1133">Transmembrane helix</keyword>
<feature type="region of interest" description="Disordered" evidence="8">
    <location>
        <begin position="73"/>
        <end position="105"/>
    </location>
</feature>
<evidence type="ECO:0000256" key="7">
    <source>
        <dbReference type="ARBA" id="ARBA00023136"/>
    </source>
</evidence>
<feature type="compositionally biased region" description="Basic and acidic residues" evidence="8">
    <location>
        <begin position="73"/>
        <end position="88"/>
    </location>
</feature>
<dbReference type="RefSeq" id="WP_110851807.1">
    <property type="nucleotide sequence ID" value="NZ_QKLZ01000003.1"/>
</dbReference>
<keyword evidence="4" id="KW-0653">Protein transport</keyword>
<sequence length="105" mass="11826">MPINGSELAVIALLAVILIGPERLPQYAQQLAGLVRNLRRLTTDTTERVRAELGPEFEDLDLRSLDPRQYDPRRIVRDALREDDDRPARPPRAPGGRAPFDDEAT</sequence>
<dbReference type="Pfam" id="PF02416">
    <property type="entry name" value="TatA_B_E"/>
    <property type="match status" value="1"/>
</dbReference>
<organism evidence="9 10">
    <name type="scientific">Georgenia satyanarayanai</name>
    <dbReference type="NCBI Taxonomy" id="860221"/>
    <lineage>
        <taxon>Bacteria</taxon>
        <taxon>Bacillati</taxon>
        <taxon>Actinomycetota</taxon>
        <taxon>Actinomycetes</taxon>
        <taxon>Micrococcales</taxon>
        <taxon>Bogoriellaceae</taxon>
        <taxon>Georgenia</taxon>
    </lineage>
</organism>
<name>A0A2Y9C4P8_9MICO</name>
<evidence type="ECO:0000256" key="6">
    <source>
        <dbReference type="ARBA" id="ARBA00023010"/>
    </source>
</evidence>
<evidence type="ECO:0000313" key="10">
    <source>
        <dbReference type="Proteomes" id="UP000250222"/>
    </source>
</evidence>
<dbReference type="AlphaFoldDB" id="A0A2Y9C4P8"/>
<dbReference type="OrthoDB" id="3267321at2"/>
<accession>A0A2Y9C4P8</accession>
<comment type="subcellular location">
    <subcellularLocation>
        <location evidence="1">Membrane</location>
        <topology evidence="1">Single-pass membrane protein</topology>
    </subcellularLocation>
</comment>